<dbReference type="GO" id="GO:0004637">
    <property type="term" value="F:phosphoribosylamine-glycine ligase activity"/>
    <property type="evidence" value="ECO:0007669"/>
    <property type="project" value="TreeGrafter"/>
</dbReference>
<dbReference type="InterPro" id="IPR004733">
    <property type="entry name" value="PurM_cligase"/>
</dbReference>
<evidence type="ECO:0000256" key="3">
    <source>
        <dbReference type="ARBA" id="ARBA00013047"/>
    </source>
</evidence>
<evidence type="ECO:0000256" key="1">
    <source>
        <dbReference type="ARBA" id="ARBA00004686"/>
    </source>
</evidence>
<dbReference type="UniPathway" id="UPA00074">
    <property type="reaction ID" value="UER00129"/>
</dbReference>
<dbReference type="GO" id="GO:0004641">
    <property type="term" value="F:phosphoribosylformylglycinamidine cyclo-ligase activity"/>
    <property type="evidence" value="ECO:0007669"/>
    <property type="project" value="UniProtKB-UniRule"/>
</dbReference>
<evidence type="ECO:0000259" key="14">
    <source>
        <dbReference type="Pfam" id="PF00586"/>
    </source>
</evidence>
<evidence type="ECO:0000313" key="16">
    <source>
        <dbReference type="EMBL" id="TYR32845.1"/>
    </source>
</evidence>
<accession>A0A5D4H037</accession>
<comment type="similarity">
    <text evidence="2 13">Belongs to the AIR synthase family.</text>
</comment>
<feature type="domain" description="PurM-like C-terminal" evidence="15">
    <location>
        <begin position="179"/>
        <end position="348"/>
    </location>
</feature>
<dbReference type="OrthoDB" id="9777881at2"/>
<evidence type="ECO:0000256" key="6">
    <source>
        <dbReference type="ARBA" id="ARBA00022741"/>
    </source>
</evidence>
<dbReference type="GO" id="GO:0005829">
    <property type="term" value="C:cytosol"/>
    <property type="evidence" value="ECO:0007669"/>
    <property type="project" value="TreeGrafter"/>
</dbReference>
<comment type="caution">
    <text evidence="16">The sequence shown here is derived from an EMBL/GenBank/DDBJ whole genome shotgun (WGS) entry which is preliminary data.</text>
</comment>
<protein>
    <recommendedName>
        <fullName evidence="4 13">Phosphoribosylformylglycinamidine cyclo-ligase</fullName>
        <ecNumber evidence="3 13">6.3.3.1</ecNumber>
    </recommendedName>
    <alternativeName>
        <fullName evidence="10 13">AIR synthase</fullName>
    </alternativeName>
    <alternativeName>
        <fullName evidence="11 13">AIRS</fullName>
    </alternativeName>
    <alternativeName>
        <fullName evidence="9 13">Phosphoribosyl-aminoimidazole synthetase</fullName>
    </alternativeName>
</protein>
<dbReference type="AlphaFoldDB" id="A0A5D4H037"/>
<evidence type="ECO:0000256" key="11">
    <source>
        <dbReference type="ARBA" id="ARBA00033093"/>
    </source>
</evidence>
<dbReference type="Pfam" id="PF00586">
    <property type="entry name" value="AIRS"/>
    <property type="match status" value="1"/>
</dbReference>
<dbReference type="CDD" id="cd02196">
    <property type="entry name" value="PurM"/>
    <property type="match status" value="1"/>
</dbReference>
<keyword evidence="6 13" id="KW-0547">Nucleotide-binding</keyword>
<sequence length="354" mass="36608">MTDGKNGLTYADAGVDIDAGNALVEKIKPMVRSTRRPGADGEIGGFGGLFDLKAAGFTDPVLVAANDGVGTKLKVAIEAGIHDTVGVDLVAMCVNDLVVQGAEPLFFLDYFATGKLDPDQGAAIVSGIAEGCRQAGCALIGGETAEMPGMYASGDYDLAGFAVGAAERGQLLPTDDIVEGDVVLGLASSGVHSNGFSLVRRIVETSGLDWKDKAPFDGYRTLGEALLTPTRIYVKSVLAAIRSTHGIKALAHITGGGFPENIPRVLPKDFSAELDLGAIEVPKVFSWLAKTGGVAPAEMMRTFNCGIGMVMVVAAGQAAQVAAVLAQAGEEVTTIGRILPRRETGVVYRGEIGL</sequence>
<dbReference type="InterPro" id="IPR016188">
    <property type="entry name" value="PurM-like_N"/>
</dbReference>
<dbReference type="FunFam" id="3.30.1330.10:FF:000001">
    <property type="entry name" value="Phosphoribosylformylglycinamidine cyclo-ligase"/>
    <property type="match status" value="1"/>
</dbReference>
<organism evidence="16 17">
    <name type="scientific">Neoaquamicrobium microcysteis</name>
    <dbReference type="NCBI Taxonomy" id="2682781"/>
    <lineage>
        <taxon>Bacteria</taxon>
        <taxon>Pseudomonadati</taxon>
        <taxon>Pseudomonadota</taxon>
        <taxon>Alphaproteobacteria</taxon>
        <taxon>Hyphomicrobiales</taxon>
        <taxon>Phyllobacteriaceae</taxon>
        <taxon>Neoaquamicrobium</taxon>
    </lineage>
</organism>
<dbReference type="FunFam" id="3.90.650.10:FF:000019">
    <property type="entry name" value="Trifunctional purine biosynthetic protein adenosine-3"/>
    <property type="match status" value="1"/>
</dbReference>
<comment type="subcellular location">
    <subcellularLocation>
        <location evidence="13">Cytoplasm</location>
    </subcellularLocation>
</comment>
<dbReference type="EC" id="6.3.3.1" evidence="3 13"/>
<dbReference type="GO" id="GO:0046084">
    <property type="term" value="P:adenine biosynthetic process"/>
    <property type="evidence" value="ECO:0007669"/>
    <property type="project" value="TreeGrafter"/>
</dbReference>
<dbReference type="SUPFAM" id="SSF56042">
    <property type="entry name" value="PurM C-terminal domain-like"/>
    <property type="match status" value="1"/>
</dbReference>
<dbReference type="GO" id="GO:0006189">
    <property type="term" value="P:'de novo' IMP biosynthetic process"/>
    <property type="evidence" value="ECO:0007669"/>
    <property type="project" value="UniProtKB-UniRule"/>
</dbReference>
<dbReference type="HAMAP" id="MF_00741">
    <property type="entry name" value="AIRS"/>
    <property type="match status" value="1"/>
</dbReference>
<keyword evidence="7 13" id="KW-0658">Purine biosynthesis</keyword>
<reference evidence="16 17" key="1">
    <citation type="submission" date="2019-08" db="EMBL/GenBank/DDBJ databases">
        <authorList>
            <person name="Seo Y.L."/>
        </authorList>
    </citation>
    <scope>NUCLEOTIDE SEQUENCE [LARGE SCALE GENOMIC DNA]</scope>
    <source>
        <strain evidence="16 17">MaA-C15</strain>
    </source>
</reference>
<dbReference type="InterPro" id="IPR010918">
    <property type="entry name" value="PurM-like_C_dom"/>
</dbReference>
<dbReference type="NCBIfam" id="TIGR00878">
    <property type="entry name" value="purM"/>
    <property type="match status" value="1"/>
</dbReference>
<dbReference type="Pfam" id="PF02769">
    <property type="entry name" value="AIRS_C"/>
    <property type="match status" value="1"/>
</dbReference>
<comment type="pathway">
    <text evidence="1 13">Purine metabolism; IMP biosynthesis via de novo pathway; 5-amino-1-(5-phospho-D-ribosyl)imidazole from N(2)-formyl-N(1)-(5-phospho-D-ribosyl)glycinamide: step 2/2.</text>
</comment>
<name>A0A5D4H037_9HYPH</name>
<keyword evidence="17" id="KW-1185">Reference proteome</keyword>
<gene>
    <name evidence="13" type="primary">purM</name>
    <name evidence="16" type="ORF">FY036_10135</name>
</gene>
<evidence type="ECO:0000256" key="7">
    <source>
        <dbReference type="ARBA" id="ARBA00022755"/>
    </source>
</evidence>
<dbReference type="GO" id="GO:0005524">
    <property type="term" value="F:ATP binding"/>
    <property type="evidence" value="ECO:0007669"/>
    <property type="project" value="UniProtKB-KW"/>
</dbReference>
<evidence type="ECO:0000259" key="15">
    <source>
        <dbReference type="Pfam" id="PF02769"/>
    </source>
</evidence>
<evidence type="ECO:0000256" key="9">
    <source>
        <dbReference type="ARBA" id="ARBA00031908"/>
    </source>
</evidence>
<evidence type="ECO:0000313" key="17">
    <source>
        <dbReference type="Proteomes" id="UP000323258"/>
    </source>
</evidence>
<keyword evidence="8 13" id="KW-0067">ATP-binding</keyword>
<dbReference type="RefSeq" id="WP_148914608.1">
    <property type="nucleotide sequence ID" value="NZ_VSZS01000061.1"/>
</dbReference>
<reference evidence="16 17" key="2">
    <citation type="submission" date="2019-09" db="EMBL/GenBank/DDBJ databases">
        <title>Mesorhizobium sp. MaA-C15 isolated from Microcystis aeruginosa.</title>
        <authorList>
            <person name="Jeong S.E."/>
            <person name="Jin H.M."/>
            <person name="Jeon C.O."/>
        </authorList>
    </citation>
    <scope>NUCLEOTIDE SEQUENCE [LARGE SCALE GENOMIC DNA]</scope>
    <source>
        <strain evidence="16 17">MaA-C15</strain>
    </source>
</reference>
<feature type="domain" description="PurM-like N-terminal" evidence="14">
    <location>
        <begin position="61"/>
        <end position="165"/>
    </location>
</feature>
<dbReference type="InterPro" id="IPR036921">
    <property type="entry name" value="PurM-like_N_sf"/>
</dbReference>
<proteinExistence type="inferred from homology"/>
<evidence type="ECO:0000256" key="12">
    <source>
        <dbReference type="ARBA" id="ARBA00049057"/>
    </source>
</evidence>
<evidence type="ECO:0000256" key="10">
    <source>
        <dbReference type="ARBA" id="ARBA00032931"/>
    </source>
</evidence>
<evidence type="ECO:0000256" key="13">
    <source>
        <dbReference type="HAMAP-Rule" id="MF_00741"/>
    </source>
</evidence>
<comment type="catalytic activity">
    <reaction evidence="12 13">
        <text>2-formamido-N(1)-(5-O-phospho-beta-D-ribosyl)acetamidine + ATP = 5-amino-1-(5-phospho-beta-D-ribosyl)imidazole + ADP + phosphate + H(+)</text>
        <dbReference type="Rhea" id="RHEA:23032"/>
        <dbReference type="ChEBI" id="CHEBI:15378"/>
        <dbReference type="ChEBI" id="CHEBI:30616"/>
        <dbReference type="ChEBI" id="CHEBI:43474"/>
        <dbReference type="ChEBI" id="CHEBI:137981"/>
        <dbReference type="ChEBI" id="CHEBI:147287"/>
        <dbReference type="ChEBI" id="CHEBI:456216"/>
        <dbReference type="EC" id="6.3.3.1"/>
    </reaction>
</comment>
<dbReference type="Gene3D" id="3.30.1330.10">
    <property type="entry name" value="PurM-like, N-terminal domain"/>
    <property type="match status" value="1"/>
</dbReference>
<dbReference type="EMBL" id="VSZS01000061">
    <property type="protein sequence ID" value="TYR32845.1"/>
    <property type="molecule type" value="Genomic_DNA"/>
</dbReference>
<dbReference type="Proteomes" id="UP000323258">
    <property type="component" value="Unassembled WGS sequence"/>
</dbReference>
<evidence type="ECO:0000256" key="2">
    <source>
        <dbReference type="ARBA" id="ARBA00010280"/>
    </source>
</evidence>
<keyword evidence="5 13" id="KW-0436">Ligase</keyword>
<dbReference type="SUPFAM" id="SSF55326">
    <property type="entry name" value="PurM N-terminal domain-like"/>
    <property type="match status" value="1"/>
</dbReference>
<dbReference type="InterPro" id="IPR036676">
    <property type="entry name" value="PurM-like_C_sf"/>
</dbReference>
<dbReference type="Gene3D" id="3.90.650.10">
    <property type="entry name" value="PurM-like C-terminal domain"/>
    <property type="match status" value="1"/>
</dbReference>
<dbReference type="PANTHER" id="PTHR10520">
    <property type="entry name" value="TRIFUNCTIONAL PURINE BIOSYNTHETIC PROTEIN ADENOSINE-3-RELATED"/>
    <property type="match status" value="1"/>
</dbReference>
<dbReference type="PANTHER" id="PTHR10520:SF12">
    <property type="entry name" value="TRIFUNCTIONAL PURINE BIOSYNTHETIC PROTEIN ADENOSINE-3"/>
    <property type="match status" value="1"/>
</dbReference>
<evidence type="ECO:0000256" key="8">
    <source>
        <dbReference type="ARBA" id="ARBA00022840"/>
    </source>
</evidence>
<evidence type="ECO:0000256" key="4">
    <source>
        <dbReference type="ARBA" id="ARBA00020367"/>
    </source>
</evidence>
<keyword evidence="13" id="KW-0963">Cytoplasm</keyword>
<evidence type="ECO:0000256" key="5">
    <source>
        <dbReference type="ARBA" id="ARBA00022598"/>
    </source>
</evidence>